<evidence type="ECO:0000256" key="3">
    <source>
        <dbReference type="ARBA" id="ARBA00022692"/>
    </source>
</evidence>
<keyword evidence="6 10" id="KW-1133">Transmembrane helix</keyword>
<dbReference type="EMBL" id="CP136896">
    <property type="protein sequence ID" value="WOL15551.1"/>
    <property type="molecule type" value="Genomic_DNA"/>
</dbReference>
<dbReference type="GO" id="GO:0008270">
    <property type="term" value="F:zinc ion binding"/>
    <property type="evidence" value="ECO:0007669"/>
    <property type="project" value="UniProtKB-KW"/>
</dbReference>
<dbReference type="InterPro" id="IPR001841">
    <property type="entry name" value="Znf_RING"/>
</dbReference>
<comment type="similarity">
    <text evidence="8">Belongs to the RING-type zinc finger family. ATL subfamily.</text>
</comment>
<dbReference type="PROSITE" id="PS50089">
    <property type="entry name" value="ZF_RING_2"/>
    <property type="match status" value="1"/>
</dbReference>
<name>A0AAQ3KZY8_9LILI</name>
<dbReference type="GO" id="GO:0016020">
    <property type="term" value="C:membrane"/>
    <property type="evidence" value="ECO:0007669"/>
    <property type="project" value="UniProtKB-SubCell"/>
</dbReference>
<evidence type="ECO:0000256" key="6">
    <source>
        <dbReference type="ARBA" id="ARBA00022989"/>
    </source>
</evidence>
<reference evidence="12 13" key="1">
    <citation type="submission" date="2023-10" db="EMBL/GenBank/DDBJ databases">
        <title>Chromosome-scale genome assembly provides insights into flower coloration mechanisms of Canna indica.</title>
        <authorList>
            <person name="Li C."/>
        </authorList>
    </citation>
    <scope>NUCLEOTIDE SEQUENCE [LARGE SCALE GENOMIC DNA]</scope>
    <source>
        <tissue evidence="12">Flower</tissue>
    </source>
</reference>
<evidence type="ECO:0000256" key="5">
    <source>
        <dbReference type="ARBA" id="ARBA00022833"/>
    </source>
</evidence>
<accession>A0AAQ3KZY8</accession>
<keyword evidence="13" id="KW-1185">Reference proteome</keyword>
<evidence type="ECO:0000256" key="9">
    <source>
        <dbReference type="PROSITE-ProRule" id="PRU00175"/>
    </source>
</evidence>
<keyword evidence="9" id="KW-0863">Zinc-finger</keyword>
<dbReference type="AlphaFoldDB" id="A0AAQ3KZY8"/>
<evidence type="ECO:0000256" key="7">
    <source>
        <dbReference type="ARBA" id="ARBA00023136"/>
    </source>
</evidence>
<evidence type="ECO:0000259" key="11">
    <source>
        <dbReference type="PROSITE" id="PS50089"/>
    </source>
</evidence>
<dbReference type="PANTHER" id="PTHR46905">
    <property type="entry name" value="RING-H2 FINGER PROTEIN ATL78"/>
    <property type="match status" value="1"/>
</dbReference>
<protein>
    <recommendedName>
        <fullName evidence="11">RING-type domain-containing protein</fullName>
    </recommendedName>
</protein>
<dbReference type="SUPFAM" id="SSF57850">
    <property type="entry name" value="RING/U-box"/>
    <property type="match status" value="1"/>
</dbReference>
<evidence type="ECO:0000313" key="12">
    <source>
        <dbReference type="EMBL" id="WOL15551.1"/>
    </source>
</evidence>
<keyword evidence="5" id="KW-0862">Zinc</keyword>
<dbReference type="CDD" id="cd16461">
    <property type="entry name" value="RING-H2_EL5-like"/>
    <property type="match status" value="1"/>
</dbReference>
<keyword evidence="2" id="KW-0808">Transferase</keyword>
<dbReference type="GO" id="GO:0016740">
    <property type="term" value="F:transferase activity"/>
    <property type="evidence" value="ECO:0007669"/>
    <property type="project" value="UniProtKB-KW"/>
</dbReference>
<dbReference type="Gene3D" id="3.30.40.10">
    <property type="entry name" value="Zinc/RING finger domain, C3HC4 (zinc finger)"/>
    <property type="match status" value="1"/>
</dbReference>
<proteinExistence type="inferred from homology"/>
<dbReference type="Pfam" id="PF13639">
    <property type="entry name" value="zf-RING_2"/>
    <property type="match status" value="1"/>
</dbReference>
<evidence type="ECO:0000256" key="1">
    <source>
        <dbReference type="ARBA" id="ARBA00004167"/>
    </source>
</evidence>
<evidence type="ECO:0000313" key="13">
    <source>
        <dbReference type="Proteomes" id="UP001327560"/>
    </source>
</evidence>
<sequence>MKSSGFLLFTPLSNQYITTQPQQTLQTCVPQDITPDNPTVGHVVMRKSTSNTDLIRSLVSEIYSRKLLLLHYPHLKEHSSPIPWITGQAASPRPGSQGRSVDPNVVMILSVLLCALICALGLNSIIRCALRWSNRMAVANPAARPAETGLKRKALQQLPRLVYSAGMRVTGSIPECAICLSEFVPGEQIRVLPKCNHGFHLKCIDRWLAARSSCPTCRRSMFTPCEKTSPSCVGHAIPAPLQPEGLITSYHF</sequence>
<evidence type="ECO:0000256" key="10">
    <source>
        <dbReference type="SAM" id="Phobius"/>
    </source>
</evidence>
<gene>
    <name evidence="12" type="ORF">Cni_G24332</name>
</gene>
<organism evidence="12 13">
    <name type="scientific">Canna indica</name>
    <name type="common">Indian-shot</name>
    <dbReference type="NCBI Taxonomy" id="4628"/>
    <lineage>
        <taxon>Eukaryota</taxon>
        <taxon>Viridiplantae</taxon>
        <taxon>Streptophyta</taxon>
        <taxon>Embryophyta</taxon>
        <taxon>Tracheophyta</taxon>
        <taxon>Spermatophyta</taxon>
        <taxon>Magnoliopsida</taxon>
        <taxon>Liliopsida</taxon>
        <taxon>Zingiberales</taxon>
        <taxon>Cannaceae</taxon>
        <taxon>Canna</taxon>
    </lineage>
</organism>
<dbReference type="InterPro" id="IPR044602">
    <property type="entry name" value="ATL10/ATL72-79-like"/>
</dbReference>
<dbReference type="GO" id="GO:0016567">
    <property type="term" value="P:protein ubiquitination"/>
    <property type="evidence" value="ECO:0007669"/>
    <property type="project" value="InterPro"/>
</dbReference>
<evidence type="ECO:0000256" key="4">
    <source>
        <dbReference type="ARBA" id="ARBA00022723"/>
    </source>
</evidence>
<dbReference type="SMART" id="SM00184">
    <property type="entry name" value="RING"/>
    <property type="match status" value="1"/>
</dbReference>
<dbReference type="PANTHER" id="PTHR46905:SF7">
    <property type="entry name" value="RING-H2 FINGER PROTEIN ATL78"/>
    <property type="match status" value="1"/>
</dbReference>
<evidence type="ECO:0000256" key="2">
    <source>
        <dbReference type="ARBA" id="ARBA00022679"/>
    </source>
</evidence>
<comment type="subcellular location">
    <subcellularLocation>
        <location evidence="1">Membrane</location>
        <topology evidence="1">Single-pass membrane protein</topology>
    </subcellularLocation>
</comment>
<keyword evidence="3 10" id="KW-0812">Transmembrane</keyword>
<dbReference type="InterPro" id="IPR013083">
    <property type="entry name" value="Znf_RING/FYVE/PHD"/>
</dbReference>
<evidence type="ECO:0000256" key="8">
    <source>
        <dbReference type="ARBA" id="ARBA00024209"/>
    </source>
</evidence>
<feature type="transmembrane region" description="Helical" evidence="10">
    <location>
        <begin position="105"/>
        <end position="126"/>
    </location>
</feature>
<keyword evidence="4" id="KW-0479">Metal-binding</keyword>
<keyword evidence="7 10" id="KW-0472">Membrane</keyword>
<dbReference type="Proteomes" id="UP001327560">
    <property type="component" value="Chromosome 7"/>
</dbReference>
<feature type="domain" description="RING-type" evidence="11">
    <location>
        <begin position="176"/>
        <end position="218"/>
    </location>
</feature>